<dbReference type="PANTHER" id="PTHR11136">
    <property type="entry name" value="FOLYLPOLYGLUTAMATE SYNTHASE-RELATED"/>
    <property type="match status" value="1"/>
</dbReference>
<dbReference type="NCBIfam" id="TIGR01499">
    <property type="entry name" value="folC"/>
    <property type="match status" value="1"/>
</dbReference>
<accession>A0A0R2B3D9</accession>
<dbReference type="Gene3D" id="3.40.1190.10">
    <property type="entry name" value="Mur-like, catalytic domain"/>
    <property type="match status" value="1"/>
</dbReference>
<protein>
    <recommendedName>
        <fullName evidence="3">tetrahydrofolate synthase</fullName>
        <ecNumber evidence="3">6.3.2.17</ecNumber>
    </recommendedName>
    <alternativeName>
        <fullName evidence="9">Tetrahydrofolylpolyglutamate synthase</fullName>
    </alternativeName>
</protein>
<comment type="cofactor">
    <cofactor evidence="1">
        <name>Mg(2+)</name>
        <dbReference type="ChEBI" id="CHEBI:18420"/>
    </cofactor>
</comment>
<dbReference type="EMBL" id="AYYN01000140">
    <property type="protein sequence ID" value="KRM73509.1"/>
    <property type="molecule type" value="Genomic_DNA"/>
</dbReference>
<evidence type="ECO:0000256" key="7">
    <source>
        <dbReference type="ARBA" id="ARBA00022840"/>
    </source>
</evidence>
<dbReference type="InterPro" id="IPR018109">
    <property type="entry name" value="Folylpolyglutamate_synth_CS"/>
</dbReference>
<comment type="caution">
    <text evidence="14">The sequence shown here is derived from an EMBL/GenBank/DDBJ whole genome shotgun (WGS) entry which is preliminary data.</text>
</comment>
<dbReference type="GO" id="GO:0005737">
    <property type="term" value="C:cytoplasm"/>
    <property type="evidence" value="ECO:0007669"/>
    <property type="project" value="TreeGrafter"/>
</dbReference>
<evidence type="ECO:0000256" key="9">
    <source>
        <dbReference type="ARBA" id="ARBA00030592"/>
    </source>
</evidence>
<keyword evidence="4 11" id="KW-0436">Ligase</keyword>
<sequence>MQIKSYTEAVEFIHGRRKFTKSPDLERMRRFAHYLGDPQKKTKFIHVTGTNGKGSTVAFLSELLQSQGFRVGTFTSPYITRFNERIALDGEPISDQMLVELLNELLPVISRLDEEYAGEGPKEFEVVTMLMFLYFAKMAPDYAVVEVGIGGLYDSTNILTPELAVITEVALDHTQILGDTLAKIATAKAGIIKQARPVVVGKLVPECLAVIKAQAVKRNAPLYQAGVDYTFLPEKSASVWGESFTYQGFGIKAKLAISLLGQYQVANASLAVSAFLVLAKREGFSPTLKEIKTALKQTTWAGRFEKINDEPLIVLDGAHNADAIQQLVQTLKHNFADKQIYVIISVLADKQAKTMVAELEQLPNVELFTVSFDAPRAVSHEQGRFYEAWPEALAEVMQEISSDDMLLFTGSLYFVSEVRNYFI</sequence>
<dbReference type="SUPFAM" id="SSF53623">
    <property type="entry name" value="MurD-like peptide ligases, catalytic domain"/>
    <property type="match status" value="1"/>
</dbReference>
<dbReference type="GO" id="GO:0004326">
    <property type="term" value="F:tetrahydrofolylpolyglutamate synthase activity"/>
    <property type="evidence" value="ECO:0007669"/>
    <property type="project" value="UniProtKB-EC"/>
</dbReference>
<organism evidence="14 15">
    <name type="scientific">Ligilactobacillus murinus DSM 20452 = NBRC 14221</name>
    <dbReference type="NCBI Taxonomy" id="1423772"/>
    <lineage>
        <taxon>Bacteria</taxon>
        <taxon>Bacillati</taxon>
        <taxon>Bacillota</taxon>
        <taxon>Bacilli</taxon>
        <taxon>Lactobacillales</taxon>
        <taxon>Lactobacillaceae</taxon>
        <taxon>Ligilactobacillus</taxon>
    </lineage>
</organism>
<proteinExistence type="inferred from homology"/>
<comment type="catalytic activity">
    <reaction evidence="10">
        <text>(6S)-5,6,7,8-tetrahydrofolyl-(gamma-L-Glu)(n) + L-glutamate + ATP = (6S)-5,6,7,8-tetrahydrofolyl-(gamma-L-Glu)(n+1) + ADP + phosphate + H(+)</text>
        <dbReference type="Rhea" id="RHEA:10580"/>
        <dbReference type="Rhea" id="RHEA-COMP:14738"/>
        <dbReference type="Rhea" id="RHEA-COMP:14740"/>
        <dbReference type="ChEBI" id="CHEBI:15378"/>
        <dbReference type="ChEBI" id="CHEBI:29985"/>
        <dbReference type="ChEBI" id="CHEBI:30616"/>
        <dbReference type="ChEBI" id="CHEBI:43474"/>
        <dbReference type="ChEBI" id="CHEBI:141005"/>
        <dbReference type="ChEBI" id="CHEBI:456216"/>
        <dbReference type="EC" id="6.3.2.17"/>
    </reaction>
</comment>
<gene>
    <name evidence="14" type="ORF">FC48_GL000773</name>
</gene>
<name>A0A0R2B3D9_9LACO</name>
<evidence type="ECO:0000256" key="11">
    <source>
        <dbReference type="PIRNR" id="PIRNR001563"/>
    </source>
</evidence>
<dbReference type="GO" id="GO:0005524">
    <property type="term" value="F:ATP binding"/>
    <property type="evidence" value="ECO:0007669"/>
    <property type="project" value="UniProtKB-KW"/>
</dbReference>
<dbReference type="InterPro" id="IPR001645">
    <property type="entry name" value="Folylpolyglutamate_synth"/>
</dbReference>
<comment type="similarity">
    <text evidence="2 11">Belongs to the folylpolyglutamate synthase family.</text>
</comment>
<dbReference type="PANTHER" id="PTHR11136:SF0">
    <property type="entry name" value="DIHYDROFOLATE SYNTHETASE-RELATED"/>
    <property type="match status" value="1"/>
</dbReference>
<dbReference type="InterPro" id="IPR036565">
    <property type="entry name" value="Mur-like_cat_sf"/>
</dbReference>
<dbReference type="PROSITE" id="PS01012">
    <property type="entry name" value="FOLYLPOLYGLU_SYNT_2"/>
    <property type="match status" value="1"/>
</dbReference>
<dbReference type="PATRIC" id="fig|1423772.3.peg.845"/>
<feature type="domain" description="Mur ligase C-terminal" evidence="12">
    <location>
        <begin position="302"/>
        <end position="411"/>
    </location>
</feature>
<dbReference type="InterPro" id="IPR036615">
    <property type="entry name" value="Mur_ligase_C_dom_sf"/>
</dbReference>
<dbReference type="Pfam" id="PF08245">
    <property type="entry name" value="Mur_ligase_M"/>
    <property type="match status" value="1"/>
</dbReference>
<evidence type="ECO:0000256" key="2">
    <source>
        <dbReference type="ARBA" id="ARBA00008276"/>
    </source>
</evidence>
<keyword evidence="7 11" id="KW-0067">ATP-binding</keyword>
<evidence type="ECO:0000256" key="5">
    <source>
        <dbReference type="ARBA" id="ARBA00022723"/>
    </source>
</evidence>
<keyword evidence="8" id="KW-0460">Magnesium</keyword>
<dbReference type="GO" id="GO:0008841">
    <property type="term" value="F:dihydrofolate synthase activity"/>
    <property type="evidence" value="ECO:0007669"/>
    <property type="project" value="TreeGrafter"/>
</dbReference>
<keyword evidence="6 11" id="KW-0547">Nucleotide-binding</keyword>
<dbReference type="SUPFAM" id="SSF53244">
    <property type="entry name" value="MurD-like peptide ligases, peptide-binding domain"/>
    <property type="match status" value="1"/>
</dbReference>
<keyword evidence="5" id="KW-0479">Metal-binding</keyword>
<evidence type="ECO:0000256" key="4">
    <source>
        <dbReference type="ARBA" id="ARBA00022598"/>
    </source>
</evidence>
<dbReference type="Gene3D" id="3.90.190.20">
    <property type="entry name" value="Mur ligase, C-terminal domain"/>
    <property type="match status" value="1"/>
</dbReference>
<evidence type="ECO:0000256" key="6">
    <source>
        <dbReference type="ARBA" id="ARBA00022741"/>
    </source>
</evidence>
<feature type="domain" description="Mur ligase central" evidence="13">
    <location>
        <begin position="47"/>
        <end position="274"/>
    </location>
</feature>
<dbReference type="FunFam" id="3.40.1190.10:FF:000011">
    <property type="entry name" value="Folylpolyglutamate synthase/dihydrofolate synthase"/>
    <property type="match status" value="1"/>
</dbReference>
<dbReference type="AlphaFoldDB" id="A0A0R2B3D9"/>
<dbReference type="Pfam" id="PF02875">
    <property type="entry name" value="Mur_ligase_C"/>
    <property type="match status" value="1"/>
</dbReference>
<dbReference type="InterPro" id="IPR004101">
    <property type="entry name" value="Mur_ligase_C"/>
</dbReference>
<evidence type="ECO:0000256" key="10">
    <source>
        <dbReference type="ARBA" id="ARBA00047493"/>
    </source>
</evidence>
<evidence type="ECO:0000256" key="1">
    <source>
        <dbReference type="ARBA" id="ARBA00001946"/>
    </source>
</evidence>
<evidence type="ECO:0000259" key="13">
    <source>
        <dbReference type="Pfam" id="PF08245"/>
    </source>
</evidence>
<dbReference type="PIRSF" id="PIRSF001563">
    <property type="entry name" value="Folylpolyglu_synth"/>
    <property type="match status" value="1"/>
</dbReference>
<dbReference type="GO" id="GO:0046872">
    <property type="term" value="F:metal ion binding"/>
    <property type="evidence" value="ECO:0007669"/>
    <property type="project" value="UniProtKB-KW"/>
</dbReference>
<evidence type="ECO:0000259" key="12">
    <source>
        <dbReference type="Pfam" id="PF02875"/>
    </source>
</evidence>
<dbReference type="InterPro" id="IPR013221">
    <property type="entry name" value="Mur_ligase_cen"/>
</dbReference>
<evidence type="ECO:0000313" key="15">
    <source>
        <dbReference type="Proteomes" id="UP000051612"/>
    </source>
</evidence>
<evidence type="ECO:0000256" key="8">
    <source>
        <dbReference type="ARBA" id="ARBA00022842"/>
    </source>
</evidence>
<reference evidence="14 15" key="1">
    <citation type="journal article" date="2015" name="Genome Announc.">
        <title>Expanding the biotechnology potential of lactobacilli through comparative genomics of 213 strains and associated genera.</title>
        <authorList>
            <person name="Sun Z."/>
            <person name="Harris H.M."/>
            <person name="McCann A."/>
            <person name="Guo C."/>
            <person name="Argimon S."/>
            <person name="Zhang W."/>
            <person name="Yang X."/>
            <person name="Jeffery I.B."/>
            <person name="Cooney J.C."/>
            <person name="Kagawa T.F."/>
            <person name="Liu W."/>
            <person name="Song Y."/>
            <person name="Salvetti E."/>
            <person name="Wrobel A."/>
            <person name="Rasinkangas P."/>
            <person name="Parkhill J."/>
            <person name="Rea M.C."/>
            <person name="O'Sullivan O."/>
            <person name="Ritari J."/>
            <person name="Douillard F.P."/>
            <person name="Paul Ross R."/>
            <person name="Yang R."/>
            <person name="Briner A.E."/>
            <person name="Felis G.E."/>
            <person name="de Vos W.M."/>
            <person name="Barrangou R."/>
            <person name="Klaenhammer T.R."/>
            <person name="Caufield P.W."/>
            <person name="Cui Y."/>
            <person name="Zhang H."/>
            <person name="O'Toole P.W."/>
        </authorList>
    </citation>
    <scope>NUCLEOTIDE SEQUENCE [LARGE SCALE GENOMIC DNA]</scope>
    <source>
        <strain evidence="14 15">DSM 20452</strain>
    </source>
</reference>
<dbReference type="EC" id="6.3.2.17" evidence="3"/>
<evidence type="ECO:0000256" key="3">
    <source>
        <dbReference type="ARBA" id="ARBA00013025"/>
    </source>
</evidence>
<dbReference type="RefSeq" id="WP_056959347.1">
    <property type="nucleotide sequence ID" value="NZ_AYYN01000140.1"/>
</dbReference>
<dbReference type="Proteomes" id="UP000051612">
    <property type="component" value="Unassembled WGS sequence"/>
</dbReference>
<evidence type="ECO:0000313" key="14">
    <source>
        <dbReference type="EMBL" id="KRM73509.1"/>
    </source>
</evidence>